<gene>
    <name evidence="1" type="ORF">NITHO_4880009</name>
</gene>
<proteinExistence type="predicted"/>
<comment type="caution">
    <text evidence="1">The sequence shown here is derived from an EMBL/GenBank/DDBJ whole genome shotgun (WGS) entry which is preliminary data.</text>
</comment>
<evidence type="ECO:0000313" key="1">
    <source>
        <dbReference type="EMBL" id="CCF85364.1"/>
    </source>
</evidence>
<reference evidence="1 2" key="1">
    <citation type="journal article" date="2012" name="ISME J.">
        <title>Nitrification expanded: discovery, physiology and genomics of a nitrite-oxidizing bacterium from the phylum Chloroflexi.</title>
        <authorList>
            <person name="Sorokin D.Y."/>
            <person name="Lucker S."/>
            <person name="Vejmelkova D."/>
            <person name="Kostrikina N.A."/>
            <person name="Kleerebezem R."/>
            <person name="Rijpstra W.I."/>
            <person name="Damste J.S."/>
            <person name="Le Paslier D."/>
            <person name="Muyzer G."/>
            <person name="Wagner M."/>
            <person name="van Loosdrecht M.C."/>
            <person name="Daims H."/>
        </authorList>
    </citation>
    <scope>NUCLEOTIDE SEQUENCE [LARGE SCALE GENOMIC DNA]</scope>
    <source>
        <strain evidence="2">none</strain>
    </source>
</reference>
<dbReference type="Proteomes" id="UP000004221">
    <property type="component" value="Unassembled WGS sequence"/>
</dbReference>
<name>I4EL02_9BACT</name>
<dbReference type="AlphaFoldDB" id="I4EL02"/>
<evidence type="ECO:0000313" key="2">
    <source>
        <dbReference type="Proteomes" id="UP000004221"/>
    </source>
</evidence>
<accession>I4EL02</accession>
<keyword evidence="2" id="KW-1185">Reference proteome</keyword>
<dbReference type="EMBL" id="CAGS01000432">
    <property type="protein sequence ID" value="CCF85364.1"/>
    <property type="molecule type" value="Genomic_DNA"/>
</dbReference>
<organism evidence="1 2">
    <name type="scientific">Nitrolancea hollandica Lb</name>
    <dbReference type="NCBI Taxonomy" id="1129897"/>
    <lineage>
        <taxon>Bacteria</taxon>
        <taxon>Pseudomonadati</taxon>
        <taxon>Thermomicrobiota</taxon>
        <taxon>Thermomicrobia</taxon>
        <taxon>Sphaerobacterales</taxon>
        <taxon>Sphaerobacterineae</taxon>
        <taxon>Sphaerobacteraceae</taxon>
        <taxon>Nitrolancea</taxon>
    </lineage>
</organism>
<sequence length="61" mass="6990">MTQAYHDLGKCPSCNAQLWYRKTGEPKGRPQLRYYVCGCGHFLEVYAAPGEIVDIKQEVNR</sequence>
<protein>
    <submittedName>
        <fullName evidence="1">Uncharacterized protein</fullName>
    </submittedName>
</protein>